<dbReference type="GO" id="GO:0005509">
    <property type="term" value="F:calcium ion binding"/>
    <property type="evidence" value="ECO:0007669"/>
    <property type="project" value="UniProtKB-UniRule"/>
</dbReference>
<feature type="repeat" description="TSP type-3" evidence="3">
    <location>
        <begin position="104"/>
        <end position="139"/>
    </location>
</feature>
<dbReference type="InterPro" id="IPR003367">
    <property type="entry name" value="Thrombospondin_3-like_rpt"/>
</dbReference>
<accession>L5LKS5</accession>
<protein>
    <submittedName>
        <fullName evidence="4">Thrombospondin-4</fullName>
    </submittedName>
</protein>
<proteinExistence type="predicted"/>
<evidence type="ECO:0000256" key="2">
    <source>
        <dbReference type="ARBA" id="ARBA00022837"/>
    </source>
</evidence>
<dbReference type="PANTHER" id="PTHR10199:SF92">
    <property type="entry name" value="THROMBOSPONDIN-4"/>
    <property type="match status" value="1"/>
</dbReference>
<reference evidence="5" key="1">
    <citation type="journal article" date="2013" name="Science">
        <title>Comparative analysis of bat genomes provides insight into the evolution of flight and immunity.</title>
        <authorList>
            <person name="Zhang G."/>
            <person name="Cowled C."/>
            <person name="Shi Z."/>
            <person name="Huang Z."/>
            <person name="Bishop-Lilly K.A."/>
            <person name="Fang X."/>
            <person name="Wynne J.W."/>
            <person name="Xiong Z."/>
            <person name="Baker M.L."/>
            <person name="Zhao W."/>
            <person name="Tachedjian M."/>
            <person name="Zhu Y."/>
            <person name="Zhou P."/>
            <person name="Jiang X."/>
            <person name="Ng J."/>
            <person name="Yang L."/>
            <person name="Wu L."/>
            <person name="Xiao J."/>
            <person name="Feng Y."/>
            <person name="Chen Y."/>
            <person name="Sun X."/>
            <person name="Zhang Y."/>
            <person name="Marsh G.A."/>
            <person name="Crameri G."/>
            <person name="Broder C.C."/>
            <person name="Frey K.G."/>
            <person name="Wang L.F."/>
            <person name="Wang J."/>
        </authorList>
    </citation>
    <scope>NUCLEOTIDE SEQUENCE [LARGE SCALE GENOMIC DNA]</scope>
</reference>
<dbReference type="AlphaFoldDB" id="L5LKS5"/>
<dbReference type="InterPro" id="IPR017897">
    <property type="entry name" value="Thrombospondin_3_rpt"/>
</dbReference>
<gene>
    <name evidence="4" type="ORF">MDA_GLEAN10019265</name>
</gene>
<dbReference type="PANTHER" id="PTHR10199">
    <property type="entry name" value="THROMBOSPONDIN"/>
    <property type="match status" value="1"/>
</dbReference>
<keyword evidence="2 3" id="KW-0106">Calcium</keyword>
<dbReference type="Pfam" id="PF02412">
    <property type="entry name" value="TSP_3"/>
    <property type="match status" value="2"/>
</dbReference>
<evidence type="ECO:0000256" key="3">
    <source>
        <dbReference type="PROSITE-ProRule" id="PRU00634"/>
    </source>
</evidence>
<keyword evidence="1" id="KW-0732">Signal</keyword>
<dbReference type="Gene3D" id="4.10.1080.10">
    <property type="entry name" value="TSP type-3 repeat"/>
    <property type="match status" value="1"/>
</dbReference>
<evidence type="ECO:0000313" key="4">
    <source>
        <dbReference type="EMBL" id="ELK26546.1"/>
    </source>
</evidence>
<dbReference type="EMBL" id="KB110951">
    <property type="protein sequence ID" value="ELK26546.1"/>
    <property type="molecule type" value="Genomic_DNA"/>
</dbReference>
<sequence>MPTGVKLQKPGTEPLQCERAVHGGEAGDVTNCKKDNCKYGPNCGQEDADGDGIGDACDEDADGDGILNEDNCVLTHNMDQSDSDQGIFGDACDNCRDVLNNDQKDTDGDGKGGACDDDMDGDGIKTILDSCQEVPNHDQRTGQGWRWCGGCL</sequence>
<organism evidence="4 5">
    <name type="scientific">Myotis davidii</name>
    <name type="common">David's myotis</name>
    <dbReference type="NCBI Taxonomy" id="225400"/>
    <lineage>
        <taxon>Eukaryota</taxon>
        <taxon>Metazoa</taxon>
        <taxon>Chordata</taxon>
        <taxon>Craniata</taxon>
        <taxon>Vertebrata</taxon>
        <taxon>Euteleostomi</taxon>
        <taxon>Mammalia</taxon>
        <taxon>Eutheria</taxon>
        <taxon>Laurasiatheria</taxon>
        <taxon>Chiroptera</taxon>
        <taxon>Yangochiroptera</taxon>
        <taxon>Vespertilionidae</taxon>
        <taxon>Myotis</taxon>
    </lineage>
</organism>
<dbReference type="InterPro" id="IPR028974">
    <property type="entry name" value="TSP_type-3_rpt"/>
</dbReference>
<dbReference type="PROSITE" id="PS51234">
    <property type="entry name" value="TSP3"/>
    <property type="match status" value="1"/>
</dbReference>
<evidence type="ECO:0000313" key="5">
    <source>
        <dbReference type="Proteomes" id="UP000010556"/>
    </source>
</evidence>
<dbReference type="SUPFAM" id="SSF103647">
    <property type="entry name" value="TSP type-3 repeat"/>
    <property type="match status" value="1"/>
</dbReference>
<dbReference type="GO" id="GO:0007155">
    <property type="term" value="P:cell adhesion"/>
    <property type="evidence" value="ECO:0007669"/>
    <property type="project" value="InterPro"/>
</dbReference>
<dbReference type="GO" id="GO:0034976">
    <property type="term" value="P:response to endoplasmic reticulum stress"/>
    <property type="evidence" value="ECO:0007669"/>
    <property type="project" value="TreeGrafter"/>
</dbReference>
<name>L5LKS5_MYODS</name>
<evidence type="ECO:0000256" key="1">
    <source>
        <dbReference type="ARBA" id="ARBA00022729"/>
    </source>
</evidence>
<keyword evidence="5" id="KW-1185">Reference proteome</keyword>
<dbReference type="Proteomes" id="UP000010556">
    <property type="component" value="Unassembled WGS sequence"/>
</dbReference>